<gene>
    <name evidence="1" type="ORF">ACOC_LOCUS12712</name>
</gene>
<organism evidence="3">
    <name type="scientific">Angiostrongylus costaricensis</name>
    <name type="common">Nematode worm</name>
    <dbReference type="NCBI Taxonomy" id="334426"/>
    <lineage>
        <taxon>Eukaryota</taxon>
        <taxon>Metazoa</taxon>
        <taxon>Ecdysozoa</taxon>
        <taxon>Nematoda</taxon>
        <taxon>Chromadorea</taxon>
        <taxon>Rhabditida</taxon>
        <taxon>Rhabditina</taxon>
        <taxon>Rhabditomorpha</taxon>
        <taxon>Strongyloidea</taxon>
        <taxon>Metastrongylidae</taxon>
        <taxon>Angiostrongylus</taxon>
    </lineage>
</organism>
<keyword evidence="2" id="KW-1185">Reference proteome</keyword>
<dbReference type="STRING" id="334426.A0A0R3Q151"/>
<dbReference type="Gene3D" id="1.10.510.10">
    <property type="entry name" value="Transferase(Phosphotransferase) domain 1"/>
    <property type="match status" value="1"/>
</dbReference>
<accession>A0A0R3Q151</accession>
<sequence>MLHIEIDVLKAAKAAKTKHFCDHLLTFQGSNRPDYVYMVMTLLFKDLHKLRSETSDNWFTISTSLRLSMQSLKVG</sequence>
<protein>
    <submittedName>
        <fullName evidence="3">Ovule protein</fullName>
    </submittedName>
</protein>
<dbReference type="Proteomes" id="UP000267027">
    <property type="component" value="Unassembled WGS sequence"/>
</dbReference>
<reference evidence="3" key="1">
    <citation type="submission" date="2017-02" db="UniProtKB">
        <authorList>
            <consortium name="WormBaseParasite"/>
        </authorList>
    </citation>
    <scope>IDENTIFICATION</scope>
</reference>
<evidence type="ECO:0000313" key="2">
    <source>
        <dbReference type="Proteomes" id="UP000267027"/>
    </source>
</evidence>
<dbReference type="WBParaSite" id="ACOC_0001271101-mRNA-1">
    <property type="protein sequence ID" value="ACOC_0001271101-mRNA-1"/>
    <property type="gene ID" value="ACOC_0001271101"/>
</dbReference>
<proteinExistence type="predicted"/>
<dbReference type="AlphaFoldDB" id="A0A0R3Q151"/>
<dbReference type="EMBL" id="UYYA01005180">
    <property type="protein sequence ID" value="VDM64297.1"/>
    <property type="molecule type" value="Genomic_DNA"/>
</dbReference>
<evidence type="ECO:0000313" key="1">
    <source>
        <dbReference type="EMBL" id="VDM64297.1"/>
    </source>
</evidence>
<evidence type="ECO:0000313" key="3">
    <source>
        <dbReference type="WBParaSite" id="ACOC_0001271101-mRNA-1"/>
    </source>
</evidence>
<name>A0A0R3Q151_ANGCS</name>
<reference evidence="1 2" key="2">
    <citation type="submission" date="2018-11" db="EMBL/GenBank/DDBJ databases">
        <authorList>
            <consortium name="Pathogen Informatics"/>
        </authorList>
    </citation>
    <scope>NUCLEOTIDE SEQUENCE [LARGE SCALE GENOMIC DNA]</scope>
    <source>
        <strain evidence="1 2">Costa Rica</strain>
    </source>
</reference>
<dbReference type="OrthoDB" id="5855879at2759"/>